<name>A0A6M3LGU4_9ZZZZ</name>
<protein>
    <recommendedName>
        <fullName evidence="1">YspA cpYpsA-related SLOG domain-containing protein</fullName>
    </recommendedName>
</protein>
<dbReference type="InterPro" id="IPR019627">
    <property type="entry name" value="YAcAr"/>
</dbReference>
<evidence type="ECO:0000259" key="1">
    <source>
        <dbReference type="Pfam" id="PF10686"/>
    </source>
</evidence>
<dbReference type="Pfam" id="PF10686">
    <property type="entry name" value="YAcAr"/>
    <property type="match status" value="1"/>
</dbReference>
<feature type="domain" description="YspA cpYpsA-related SLOG" evidence="1">
    <location>
        <begin position="10"/>
        <end position="73"/>
    </location>
</feature>
<gene>
    <name evidence="2" type="ORF">MM415B04765_0011</name>
</gene>
<dbReference type="EMBL" id="MT143051">
    <property type="protein sequence ID" value="QJA92258.1"/>
    <property type="molecule type" value="Genomic_DNA"/>
</dbReference>
<dbReference type="AlphaFoldDB" id="A0A6M3LGU4"/>
<organism evidence="2">
    <name type="scientific">viral metagenome</name>
    <dbReference type="NCBI Taxonomy" id="1070528"/>
    <lineage>
        <taxon>unclassified sequences</taxon>
        <taxon>metagenomes</taxon>
        <taxon>organismal metagenomes</taxon>
    </lineage>
</organism>
<accession>A0A6M3LGU4</accession>
<evidence type="ECO:0000313" key="2">
    <source>
        <dbReference type="EMBL" id="QJA92258.1"/>
    </source>
</evidence>
<sequence length="126" mass="14375">MWYTSIMGKRVLVCGDRNWTDELAIRSWLCWLQDWGFDTVIEGEARGADTIARNEARLCGMEVVKFPADWKLYHKAAGAIRNKQMLVEGKPDLVLAFHSDIERSKGTKLMLKLAQDAGVEWLLESC</sequence>
<proteinExistence type="predicted"/>
<reference evidence="2" key="1">
    <citation type="submission" date="2020-03" db="EMBL/GenBank/DDBJ databases">
        <title>The deep terrestrial virosphere.</title>
        <authorList>
            <person name="Holmfeldt K."/>
            <person name="Nilsson E."/>
            <person name="Simone D."/>
            <person name="Lopez-Fernandez M."/>
            <person name="Wu X."/>
            <person name="de Brujin I."/>
            <person name="Lundin D."/>
            <person name="Andersson A."/>
            <person name="Bertilsson S."/>
            <person name="Dopson M."/>
        </authorList>
    </citation>
    <scope>NUCLEOTIDE SEQUENCE</scope>
    <source>
        <strain evidence="2">MM415B04765</strain>
    </source>
</reference>